<proteinExistence type="predicted"/>
<dbReference type="Proteomes" id="UP000053433">
    <property type="component" value="Unassembled WGS sequence"/>
</dbReference>
<comment type="caution">
    <text evidence="3">The sequence shown here is derived from an EMBL/GenBank/DDBJ whole genome shotgun (WGS) entry which is preliminary data.</text>
</comment>
<dbReference type="Pfam" id="PF14285">
    <property type="entry name" value="DUF4367"/>
    <property type="match status" value="1"/>
</dbReference>
<organism evidence="3 4">
    <name type="scientific">Ruthenibacterium lactatiformans</name>
    <dbReference type="NCBI Taxonomy" id="1550024"/>
    <lineage>
        <taxon>Bacteria</taxon>
        <taxon>Bacillati</taxon>
        <taxon>Bacillota</taxon>
        <taxon>Clostridia</taxon>
        <taxon>Eubacteriales</taxon>
        <taxon>Oscillospiraceae</taxon>
        <taxon>Ruthenibacterium</taxon>
    </lineage>
</organism>
<dbReference type="RefSeq" id="WP_058723070.1">
    <property type="nucleotide sequence ID" value="NZ_LMUA01000007.1"/>
</dbReference>
<evidence type="ECO:0000313" key="3">
    <source>
        <dbReference type="EMBL" id="KUE76727.1"/>
    </source>
</evidence>
<dbReference type="EMBL" id="LMUA01000007">
    <property type="protein sequence ID" value="KUE76727.1"/>
    <property type="molecule type" value="Genomic_DNA"/>
</dbReference>
<dbReference type="AlphaFoldDB" id="A0A0W7TSC6"/>
<name>A0A0W7TSC6_9FIRM</name>
<gene>
    <name evidence="3" type="ORF">ASJ35_06880</name>
</gene>
<feature type="transmembrane region" description="Helical" evidence="1">
    <location>
        <begin position="38"/>
        <end position="59"/>
    </location>
</feature>
<accession>A0A0W7TSC6</accession>
<keyword evidence="1" id="KW-1133">Transmembrane helix</keyword>
<dbReference type="InterPro" id="IPR025377">
    <property type="entry name" value="DUF4367"/>
</dbReference>
<protein>
    <recommendedName>
        <fullName evidence="2">DUF4367 domain-containing protein</fullName>
    </recommendedName>
</protein>
<evidence type="ECO:0000259" key="2">
    <source>
        <dbReference type="Pfam" id="PF14285"/>
    </source>
</evidence>
<keyword evidence="1" id="KW-0472">Membrane</keyword>
<sequence>MTSKTFSHALGEINDKYVNEAIAYQCKKKKVFSVRHKWLSRVACFFLVTLLTGSAVLTFSVEARAAFFGWVREQYENLYVYFFEGGVTVSDPVKYELGWLPEGCVYVTTIENENGEIIIYTDEHDTLIRFSYDRAADGSNLSVDSVGNETISVEINGCPGEISIYPGEDETDHITWIDETNTLFFITGHFDQETFIRMAENVKERNDETVRQT</sequence>
<evidence type="ECO:0000256" key="1">
    <source>
        <dbReference type="SAM" id="Phobius"/>
    </source>
</evidence>
<keyword evidence="1" id="KW-0812">Transmembrane</keyword>
<evidence type="ECO:0000313" key="4">
    <source>
        <dbReference type="Proteomes" id="UP000053433"/>
    </source>
</evidence>
<feature type="domain" description="DUF4367" evidence="2">
    <location>
        <begin position="94"/>
        <end position="202"/>
    </location>
</feature>
<reference evidence="3 4" key="1">
    <citation type="submission" date="2015-10" db="EMBL/GenBank/DDBJ databases">
        <title>A novel member of the family Ruminococcaceae isolated from human faeces.</title>
        <authorList>
            <person name="Shkoporov A.N."/>
            <person name="Chaplin A.V."/>
            <person name="Motuzova O.V."/>
            <person name="Kafarskaia L.I."/>
            <person name="Efimov B.A."/>
        </authorList>
    </citation>
    <scope>NUCLEOTIDE SEQUENCE [LARGE SCALE GENOMIC DNA]</scope>
    <source>
        <strain evidence="3 4">668</strain>
    </source>
</reference>